<name>A0A6H2A083_9ZZZZ</name>
<gene>
    <name evidence="1" type="ORF">TM448A03072_0015</name>
</gene>
<reference evidence="1" key="1">
    <citation type="submission" date="2020-03" db="EMBL/GenBank/DDBJ databases">
        <title>The deep terrestrial virosphere.</title>
        <authorList>
            <person name="Holmfeldt K."/>
            <person name="Nilsson E."/>
            <person name="Simone D."/>
            <person name="Lopez-Fernandez M."/>
            <person name="Wu X."/>
            <person name="de Brujin I."/>
            <person name="Lundin D."/>
            <person name="Andersson A."/>
            <person name="Bertilsson S."/>
            <person name="Dopson M."/>
        </authorList>
    </citation>
    <scope>NUCLEOTIDE SEQUENCE</scope>
    <source>
        <strain evidence="1">TM448A03072</strain>
    </source>
</reference>
<organism evidence="1">
    <name type="scientific">viral metagenome</name>
    <dbReference type="NCBI Taxonomy" id="1070528"/>
    <lineage>
        <taxon>unclassified sequences</taxon>
        <taxon>metagenomes</taxon>
        <taxon>organismal metagenomes</taxon>
    </lineage>
</organism>
<accession>A0A6H2A083</accession>
<proteinExistence type="predicted"/>
<protein>
    <submittedName>
        <fullName evidence="1">Uncharacterized protein</fullName>
    </submittedName>
</protein>
<evidence type="ECO:0000313" key="1">
    <source>
        <dbReference type="EMBL" id="QJA52925.1"/>
    </source>
</evidence>
<dbReference type="AlphaFoldDB" id="A0A6H2A083"/>
<sequence length="97" mass="11398">MIQWKDETSYSISDKERMPSIWEARINAIDICVHRHIHYPGKWLLASRYIGIEKKELNSNDIDEAKKEALFIVYKHLTCMQVEISNTIKQIKHELGG</sequence>
<dbReference type="EMBL" id="MT144378">
    <property type="protein sequence ID" value="QJA52925.1"/>
    <property type="molecule type" value="Genomic_DNA"/>
</dbReference>